<evidence type="ECO:0000256" key="3">
    <source>
        <dbReference type="ARBA" id="ARBA00023127"/>
    </source>
</evidence>
<dbReference type="OMA" id="INMLRSP"/>
<evidence type="ECO:0000256" key="2">
    <source>
        <dbReference type="ARBA" id="ARBA00022618"/>
    </source>
</evidence>
<evidence type="ECO:0000313" key="9">
    <source>
        <dbReference type="Proteomes" id="UP000008493"/>
    </source>
</evidence>
<feature type="domain" description="Cyclin C-terminal" evidence="7">
    <location>
        <begin position="139"/>
        <end position="263"/>
    </location>
</feature>
<gene>
    <name evidence="8" type="ORF">AGABI1DRAFT_62639</name>
</gene>
<dbReference type="PROSITE" id="PS00292">
    <property type="entry name" value="CYCLINS"/>
    <property type="match status" value="1"/>
</dbReference>
<dbReference type="EMBL" id="JH971399">
    <property type="protein sequence ID" value="EKM76916.1"/>
    <property type="molecule type" value="Genomic_DNA"/>
</dbReference>
<keyword evidence="9" id="KW-1185">Reference proteome</keyword>
<dbReference type="InterPro" id="IPR036915">
    <property type="entry name" value="Cyclin-like_sf"/>
</dbReference>
<dbReference type="Gene3D" id="1.10.472.10">
    <property type="entry name" value="Cyclin-like"/>
    <property type="match status" value="2"/>
</dbReference>
<evidence type="ECO:0000256" key="4">
    <source>
        <dbReference type="ARBA" id="ARBA00023306"/>
    </source>
</evidence>
<evidence type="ECO:0000259" key="7">
    <source>
        <dbReference type="SMART" id="SM01332"/>
    </source>
</evidence>
<evidence type="ECO:0000259" key="6">
    <source>
        <dbReference type="SMART" id="SM00385"/>
    </source>
</evidence>
<accession>K5WNK1</accession>
<dbReference type="KEGG" id="abp:AGABI1DRAFT62639"/>
<dbReference type="GeneID" id="18830415"/>
<keyword evidence="4" id="KW-0131">Cell cycle</keyword>
<dbReference type="InterPro" id="IPR046965">
    <property type="entry name" value="Cyclin_A/B-like"/>
</dbReference>
<dbReference type="InterPro" id="IPR004367">
    <property type="entry name" value="Cyclin_C-dom"/>
</dbReference>
<feature type="domain" description="Cyclin-like" evidence="6">
    <location>
        <begin position="143"/>
        <end position="233"/>
    </location>
</feature>
<proteinExistence type="inferred from homology"/>
<dbReference type="SMART" id="SM00385">
    <property type="entry name" value="CYCLIN"/>
    <property type="match status" value="2"/>
</dbReference>
<dbReference type="GO" id="GO:0044843">
    <property type="term" value="P:cell cycle G1/S phase transition"/>
    <property type="evidence" value="ECO:0007669"/>
    <property type="project" value="UniProtKB-ARBA"/>
</dbReference>
<dbReference type="PIRSF" id="PIRSF001771">
    <property type="entry name" value="Cyclin_A_B_D_E"/>
    <property type="match status" value="1"/>
</dbReference>
<keyword evidence="2" id="KW-0132">Cell division</keyword>
<keyword evidence="3 5" id="KW-0195">Cyclin</keyword>
<evidence type="ECO:0000256" key="5">
    <source>
        <dbReference type="RuleBase" id="RU000383"/>
    </source>
</evidence>
<feature type="domain" description="Cyclin-like" evidence="6">
    <location>
        <begin position="45"/>
        <end position="130"/>
    </location>
</feature>
<dbReference type="Proteomes" id="UP000008493">
    <property type="component" value="Unassembled WGS sequence"/>
</dbReference>
<dbReference type="HOGENOM" id="CLU_020695_4_2_1"/>
<dbReference type="STRING" id="597362.K5WNK1"/>
<dbReference type="SUPFAM" id="SSF47954">
    <property type="entry name" value="Cyclin-like"/>
    <property type="match status" value="2"/>
</dbReference>
<dbReference type="GO" id="GO:0044772">
    <property type="term" value="P:mitotic cell cycle phase transition"/>
    <property type="evidence" value="ECO:0007669"/>
    <property type="project" value="InterPro"/>
</dbReference>
<protein>
    <submittedName>
        <fullName evidence="8">Uncharacterized protein</fullName>
    </submittedName>
</protein>
<organism evidence="8 9">
    <name type="scientific">Agaricus bisporus var. burnettii (strain JB137-S8 / ATCC MYA-4627 / FGSC 10392)</name>
    <name type="common">White button mushroom</name>
    <dbReference type="NCBI Taxonomy" id="597362"/>
    <lineage>
        <taxon>Eukaryota</taxon>
        <taxon>Fungi</taxon>
        <taxon>Dikarya</taxon>
        <taxon>Basidiomycota</taxon>
        <taxon>Agaricomycotina</taxon>
        <taxon>Agaricomycetes</taxon>
        <taxon>Agaricomycetidae</taxon>
        <taxon>Agaricales</taxon>
        <taxon>Agaricineae</taxon>
        <taxon>Agaricaceae</taxon>
        <taxon>Agaricus</taxon>
    </lineage>
</organism>
<dbReference type="InterPro" id="IPR048258">
    <property type="entry name" value="Cyclins_cyclin-box"/>
</dbReference>
<dbReference type="GO" id="GO:0051301">
    <property type="term" value="P:cell division"/>
    <property type="evidence" value="ECO:0007669"/>
    <property type="project" value="UniProtKB-KW"/>
</dbReference>
<dbReference type="eggNOG" id="KOG0653">
    <property type="taxonomic scope" value="Eukaryota"/>
</dbReference>
<dbReference type="RefSeq" id="XP_007332425.1">
    <property type="nucleotide sequence ID" value="XM_007332363.1"/>
</dbReference>
<dbReference type="InterPro" id="IPR039361">
    <property type="entry name" value="Cyclin"/>
</dbReference>
<dbReference type="AlphaFoldDB" id="K5WNK1"/>
<dbReference type="InterPro" id="IPR006671">
    <property type="entry name" value="Cyclin_N"/>
</dbReference>
<evidence type="ECO:0000256" key="1">
    <source>
        <dbReference type="ARBA" id="ARBA00008742"/>
    </source>
</evidence>
<dbReference type="FunFam" id="1.10.472.10:FF:000010">
    <property type="entry name" value="G1/S-specific cyclin Cln1"/>
    <property type="match status" value="1"/>
</dbReference>
<name>K5WNK1_AGABU</name>
<evidence type="ECO:0000313" key="8">
    <source>
        <dbReference type="EMBL" id="EKM76916.1"/>
    </source>
</evidence>
<dbReference type="OrthoDB" id="5590282at2759"/>
<dbReference type="GO" id="GO:0016538">
    <property type="term" value="F:cyclin-dependent protein serine/threonine kinase regulator activity"/>
    <property type="evidence" value="ECO:0007669"/>
    <property type="project" value="InterPro"/>
</dbReference>
<sequence>MLSADEYDEERRDYMRDLESFTMPSAEAMDRQPELKWHMRAYIIDFLLKAHFESSLLPETLYLAVNIMDRYTSLCVVPKRHCRLLACTSLWIAAKFEDGLDRIMIDELLHAANNEFEKRALSQMEYHILSVLQWRVDHPTAVAWLHILSNGARGEDPRRVQDVSHFIMAVTLYTREFLNFPPSTIALAAVTLARHICGMPRRLWQQTDECLEVIHYLDARLKQCNGLSKALVNAYSGKMYSAASKVVLDFYSGGGRFYRPPFPIPLKIQRRTAGLLTGVALREGVSINFYESSDTE</sequence>
<dbReference type="InterPro" id="IPR013763">
    <property type="entry name" value="Cyclin-like_dom"/>
</dbReference>
<dbReference type="Pfam" id="PF00134">
    <property type="entry name" value="Cyclin_N"/>
    <property type="match status" value="1"/>
</dbReference>
<dbReference type="Pfam" id="PF02984">
    <property type="entry name" value="Cyclin_C"/>
    <property type="match status" value="1"/>
</dbReference>
<dbReference type="InParanoid" id="K5WNK1"/>
<dbReference type="GO" id="GO:0051726">
    <property type="term" value="P:regulation of cell cycle"/>
    <property type="evidence" value="ECO:0007669"/>
    <property type="project" value="UniProtKB-ARBA"/>
</dbReference>
<comment type="similarity">
    <text evidence="1 5">Belongs to the cyclin family.</text>
</comment>
<dbReference type="CDD" id="cd20537">
    <property type="entry name" value="CYCLIN_CCNO-like_rpt2"/>
    <property type="match status" value="1"/>
</dbReference>
<dbReference type="SMART" id="SM01332">
    <property type="entry name" value="Cyclin_C"/>
    <property type="match status" value="1"/>
</dbReference>
<dbReference type="PANTHER" id="PTHR10177">
    <property type="entry name" value="CYCLINS"/>
    <property type="match status" value="1"/>
</dbReference>
<reference evidence="9" key="1">
    <citation type="journal article" date="2012" name="Proc. Natl. Acad. Sci. U.S.A.">
        <title>Genome sequence of the button mushroom Agaricus bisporus reveals mechanisms governing adaptation to a humic-rich ecological niche.</title>
        <authorList>
            <person name="Morin E."/>
            <person name="Kohler A."/>
            <person name="Baker A.R."/>
            <person name="Foulongne-Oriol M."/>
            <person name="Lombard V."/>
            <person name="Nagy L.G."/>
            <person name="Ohm R.A."/>
            <person name="Patyshakuliyeva A."/>
            <person name="Brun A."/>
            <person name="Aerts A.L."/>
            <person name="Bailey A.M."/>
            <person name="Billette C."/>
            <person name="Coutinho P.M."/>
            <person name="Deakin G."/>
            <person name="Doddapaneni H."/>
            <person name="Floudas D."/>
            <person name="Grimwood J."/>
            <person name="Hilden K."/>
            <person name="Kuees U."/>
            <person name="LaButti K.M."/>
            <person name="Lapidus A."/>
            <person name="Lindquist E.A."/>
            <person name="Lucas S.M."/>
            <person name="Murat C."/>
            <person name="Riley R.W."/>
            <person name="Salamov A.A."/>
            <person name="Schmutz J."/>
            <person name="Subramanian V."/>
            <person name="Woesten H.A.B."/>
            <person name="Xu J."/>
            <person name="Eastwood D.C."/>
            <person name="Foster G.D."/>
            <person name="Sonnenberg A.S."/>
            <person name="Cullen D."/>
            <person name="de Vries R.P."/>
            <person name="Lundell T."/>
            <person name="Hibbett D.S."/>
            <person name="Henrissat B."/>
            <person name="Burton K.S."/>
            <person name="Kerrigan R.W."/>
            <person name="Challen M.P."/>
            <person name="Grigoriev I.V."/>
            <person name="Martin F."/>
        </authorList>
    </citation>
    <scope>NUCLEOTIDE SEQUENCE [LARGE SCALE GENOMIC DNA]</scope>
    <source>
        <strain evidence="9">JB137-S8 / ATCC MYA-4627 / FGSC 10392</strain>
    </source>
</reference>